<feature type="compositionally biased region" description="Polar residues" evidence="9">
    <location>
        <begin position="93"/>
        <end position="102"/>
    </location>
</feature>
<reference evidence="11" key="2">
    <citation type="submission" date="2021-01" db="UniProtKB">
        <authorList>
            <consortium name="EnsemblMetazoa"/>
        </authorList>
    </citation>
    <scope>IDENTIFICATION</scope>
</reference>
<dbReference type="RefSeq" id="XP_030853557.1">
    <property type="nucleotide sequence ID" value="XM_030997697.1"/>
</dbReference>
<organism evidence="11 12">
    <name type="scientific">Strongylocentrotus purpuratus</name>
    <name type="common">Purple sea urchin</name>
    <dbReference type="NCBI Taxonomy" id="7668"/>
    <lineage>
        <taxon>Eukaryota</taxon>
        <taxon>Metazoa</taxon>
        <taxon>Echinodermata</taxon>
        <taxon>Eleutherozoa</taxon>
        <taxon>Echinozoa</taxon>
        <taxon>Echinoidea</taxon>
        <taxon>Euechinoidea</taxon>
        <taxon>Echinacea</taxon>
        <taxon>Camarodonta</taxon>
        <taxon>Echinidea</taxon>
        <taxon>Strongylocentrotidae</taxon>
        <taxon>Strongylocentrotus</taxon>
    </lineage>
</organism>
<dbReference type="Pfam" id="PF25429">
    <property type="entry name" value="zf-POGZ"/>
    <property type="match status" value="1"/>
</dbReference>
<dbReference type="PROSITE" id="PS50157">
    <property type="entry name" value="ZINC_FINGER_C2H2_2"/>
    <property type="match status" value="1"/>
</dbReference>
<dbReference type="GO" id="GO:0000977">
    <property type="term" value="F:RNA polymerase II transcription regulatory region sequence-specific DNA binding"/>
    <property type="evidence" value="ECO:0000318"/>
    <property type="project" value="GO_Central"/>
</dbReference>
<evidence type="ECO:0000256" key="4">
    <source>
        <dbReference type="ARBA" id="ARBA00022771"/>
    </source>
</evidence>
<dbReference type="EnsemblMetazoa" id="XM_030997697">
    <property type="protein sequence ID" value="XP_030853557"/>
    <property type="gene ID" value="LOC100888758"/>
</dbReference>
<dbReference type="PROSITE" id="PS00028">
    <property type="entry name" value="ZINC_FINGER_C2H2_1"/>
    <property type="match status" value="3"/>
</dbReference>
<evidence type="ECO:0000256" key="5">
    <source>
        <dbReference type="ARBA" id="ARBA00022833"/>
    </source>
</evidence>
<dbReference type="GeneID" id="100888758"/>
<evidence type="ECO:0000256" key="1">
    <source>
        <dbReference type="ARBA" id="ARBA00004123"/>
    </source>
</evidence>
<feature type="domain" description="C2H2-type" evidence="10">
    <location>
        <begin position="515"/>
        <end position="543"/>
    </location>
</feature>
<reference evidence="12" key="1">
    <citation type="submission" date="2015-02" db="EMBL/GenBank/DDBJ databases">
        <title>Genome sequencing for Strongylocentrotus purpuratus.</title>
        <authorList>
            <person name="Murali S."/>
            <person name="Liu Y."/>
            <person name="Vee V."/>
            <person name="English A."/>
            <person name="Wang M."/>
            <person name="Skinner E."/>
            <person name="Han Y."/>
            <person name="Muzny D.M."/>
            <person name="Worley K.C."/>
            <person name="Gibbs R.A."/>
        </authorList>
    </citation>
    <scope>NUCLEOTIDE SEQUENCE</scope>
</reference>
<evidence type="ECO:0000313" key="11">
    <source>
        <dbReference type="EnsemblMetazoa" id="XP_030853557"/>
    </source>
</evidence>
<dbReference type="OMA" id="MACHIES"/>
<dbReference type="RefSeq" id="XP_030853551.1">
    <property type="nucleotide sequence ID" value="XM_030997691.1"/>
</dbReference>
<dbReference type="GO" id="GO:0005634">
    <property type="term" value="C:nucleus"/>
    <property type="evidence" value="ECO:0000318"/>
    <property type="project" value="GO_Central"/>
</dbReference>
<dbReference type="PANTHER" id="PTHR24406">
    <property type="entry name" value="TRANSCRIPTIONAL REPRESSOR CTCFL-RELATED"/>
    <property type="match status" value="1"/>
</dbReference>
<feature type="region of interest" description="Disordered" evidence="9">
    <location>
        <begin position="77"/>
        <end position="102"/>
    </location>
</feature>
<keyword evidence="12" id="KW-1185">Reference proteome</keyword>
<proteinExistence type="predicted"/>
<dbReference type="GO" id="GO:0008270">
    <property type="term" value="F:zinc ion binding"/>
    <property type="evidence" value="ECO:0007669"/>
    <property type="project" value="UniProtKB-KW"/>
</dbReference>
<keyword evidence="5" id="KW-0862">Zinc</keyword>
<evidence type="ECO:0000256" key="2">
    <source>
        <dbReference type="ARBA" id="ARBA00022723"/>
    </source>
</evidence>
<dbReference type="SMART" id="SM00355">
    <property type="entry name" value="ZnF_C2H2"/>
    <property type="match status" value="8"/>
</dbReference>
<evidence type="ECO:0000256" key="7">
    <source>
        <dbReference type="PROSITE-ProRule" id="PRU00042"/>
    </source>
</evidence>
<feature type="region of interest" description="Disordered" evidence="9">
    <location>
        <begin position="1"/>
        <end position="45"/>
    </location>
</feature>
<dbReference type="InterPro" id="IPR036236">
    <property type="entry name" value="Znf_C2H2_sf"/>
</dbReference>
<dbReference type="SUPFAM" id="SSF57667">
    <property type="entry name" value="beta-beta-alpha zinc fingers"/>
    <property type="match status" value="1"/>
</dbReference>
<dbReference type="InterPro" id="IPR057618">
    <property type="entry name" value="Znf_POGZ/Z280C-D-like"/>
</dbReference>
<dbReference type="OrthoDB" id="10032537at2759"/>
<evidence type="ECO:0000256" key="6">
    <source>
        <dbReference type="ARBA" id="ARBA00023242"/>
    </source>
</evidence>
<evidence type="ECO:0000256" key="3">
    <source>
        <dbReference type="ARBA" id="ARBA00022737"/>
    </source>
</evidence>
<dbReference type="InterPro" id="IPR050888">
    <property type="entry name" value="ZnF_C2H2-type_TF"/>
</dbReference>
<evidence type="ECO:0000259" key="10">
    <source>
        <dbReference type="PROSITE" id="PS50157"/>
    </source>
</evidence>
<keyword evidence="8" id="KW-0175">Coiled coil</keyword>
<dbReference type="InterPro" id="IPR013087">
    <property type="entry name" value="Znf_C2H2_type"/>
</dbReference>
<accession>A0A7M7PRV9</accession>
<feature type="compositionally biased region" description="Polar residues" evidence="9">
    <location>
        <begin position="24"/>
        <end position="37"/>
    </location>
</feature>
<evidence type="ECO:0000313" key="12">
    <source>
        <dbReference type="Proteomes" id="UP000007110"/>
    </source>
</evidence>
<dbReference type="Proteomes" id="UP000007110">
    <property type="component" value="Unassembled WGS sequence"/>
</dbReference>
<dbReference type="GO" id="GO:0000981">
    <property type="term" value="F:DNA-binding transcription factor activity, RNA polymerase II-specific"/>
    <property type="evidence" value="ECO:0000318"/>
    <property type="project" value="GO_Central"/>
</dbReference>
<dbReference type="Gene3D" id="3.30.160.60">
    <property type="entry name" value="Classic Zinc Finger"/>
    <property type="match status" value="1"/>
</dbReference>
<feature type="compositionally biased region" description="Pro residues" evidence="9">
    <location>
        <begin position="1"/>
        <end position="11"/>
    </location>
</feature>
<feature type="coiled-coil region" evidence="8">
    <location>
        <begin position="185"/>
        <end position="219"/>
    </location>
</feature>
<comment type="subcellular location">
    <subcellularLocation>
        <location evidence="1">Nucleus</location>
    </subcellularLocation>
</comment>
<dbReference type="GO" id="GO:0006357">
    <property type="term" value="P:regulation of transcription by RNA polymerase II"/>
    <property type="evidence" value="ECO:0000318"/>
    <property type="project" value="GO_Central"/>
</dbReference>
<keyword evidence="6" id="KW-0539">Nucleus</keyword>
<evidence type="ECO:0000256" key="9">
    <source>
        <dbReference type="SAM" id="MobiDB-lite"/>
    </source>
</evidence>
<keyword evidence="4 7" id="KW-0863">Zinc-finger</keyword>
<evidence type="ECO:0000256" key="8">
    <source>
        <dbReference type="SAM" id="Coils"/>
    </source>
</evidence>
<name>A0A7M7PRV9_STRPU</name>
<keyword evidence="2" id="KW-0479">Metal-binding</keyword>
<dbReference type="InParanoid" id="A0A7M7PRV9"/>
<dbReference type="AlphaFoldDB" id="A0A7M7PRV9"/>
<keyword evidence="3" id="KW-0677">Repeat</keyword>
<dbReference type="EnsemblMetazoa" id="XM_030997691">
    <property type="protein sequence ID" value="XP_030853551"/>
    <property type="gene ID" value="LOC100888758"/>
</dbReference>
<protein>
    <recommendedName>
        <fullName evidence="10">C2H2-type domain-containing protein</fullName>
    </recommendedName>
</protein>
<sequence>MMNPSHVPPEAAPHGCVAEMNPSHVPSLSVSAPQGSESIKKRKRRKYLTTPGQRKRKMKHVTNMRERRRNLQFSLTTKNRSNHIASPEDEAHLNQTEGSGPSTEPIHHANHIASQEAAREDAAHLIQSEKIIVTDSSVASCHRATEGPVNMVSILKPQAAGVSAEPLINLICADEELSESQQKVYAEWDKQVKEYDDLMKKHKEEEEKYQKAVKAVDTRVGLKDSEHQVANGPTKFLRAVPTSTSTVSNQSKSVVNNSFRGRVIPSVSTVPNPLLQRTNTLQSVRTPVNGRQQLAYGGNQLTGRQQITTTTASGIKMTLSASQQTNRLPGVMRPGSYVIHNGIAQATTKVVQPGVTVNNQQRVVNIPTDSLQTYMKQSIQNVSGPIQRQPAIQNVSRGVKRPAEVTLTAVTAETKRPKATVDSKDLLVFYPMKKGNLVQTEDASKRFKIKCFHCEETMASNVQYATHVKKIAENLWANKTSLASMVVCPKCFKRFRTPFEMQEHLERSHMKGSMYQCFTCDLSFSNISMLLKHMNMFHSVAQMPFCCRICQYRTSAYADIIEHFSLKHEGYKALMCPYCLKMLRCSKTFLQHCQRHIQLAMRATGSGVYPCKNCKLSFLSTIERNEHLDKDHRKYDYKDRDGVPRYVRDTLKSLEIMASAGVTNLPPTHTISPKKVEIKYGFTQQASLNKKLACMECGLLFSNFGSHFTIQLRCDKCPYSSYCPRSVSNHMILFHKIGRDPPKLGIVSKKKNHDGTITLTCKTCNYQTKAPTHMAHHRAKKCVKRTPMEWISYLNVPNTKKNERGGSKLVDVIVLDSDED</sequence>
<dbReference type="KEGG" id="spu:100888758"/>